<proteinExistence type="predicted"/>
<dbReference type="EMBL" id="BGZK01000529">
    <property type="protein sequence ID" value="GBP48728.1"/>
    <property type="molecule type" value="Genomic_DNA"/>
</dbReference>
<comment type="caution">
    <text evidence="2">The sequence shown here is derived from an EMBL/GenBank/DDBJ whole genome shotgun (WGS) entry which is preliminary data.</text>
</comment>
<accession>A0A4C1WBF6</accession>
<reference evidence="2 3" key="1">
    <citation type="journal article" date="2019" name="Commun. Biol.">
        <title>The bagworm genome reveals a unique fibroin gene that provides high tensile strength.</title>
        <authorList>
            <person name="Kono N."/>
            <person name="Nakamura H."/>
            <person name="Ohtoshi R."/>
            <person name="Tomita M."/>
            <person name="Numata K."/>
            <person name="Arakawa K."/>
        </authorList>
    </citation>
    <scope>NUCLEOTIDE SEQUENCE [LARGE SCALE GENOMIC DNA]</scope>
</reference>
<protein>
    <submittedName>
        <fullName evidence="2">Uncharacterized protein</fullName>
    </submittedName>
</protein>
<dbReference type="AlphaFoldDB" id="A0A4C1WBF6"/>
<name>A0A4C1WBF6_EUMVA</name>
<feature type="region of interest" description="Disordered" evidence="1">
    <location>
        <begin position="76"/>
        <end position="118"/>
    </location>
</feature>
<feature type="compositionally biased region" description="Polar residues" evidence="1">
    <location>
        <begin position="76"/>
        <end position="85"/>
    </location>
</feature>
<evidence type="ECO:0000313" key="3">
    <source>
        <dbReference type="Proteomes" id="UP000299102"/>
    </source>
</evidence>
<dbReference type="Proteomes" id="UP000299102">
    <property type="component" value="Unassembled WGS sequence"/>
</dbReference>
<organism evidence="2 3">
    <name type="scientific">Eumeta variegata</name>
    <name type="common">Bagworm moth</name>
    <name type="synonym">Eumeta japonica</name>
    <dbReference type="NCBI Taxonomy" id="151549"/>
    <lineage>
        <taxon>Eukaryota</taxon>
        <taxon>Metazoa</taxon>
        <taxon>Ecdysozoa</taxon>
        <taxon>Arthropoda</taxon>
        <taxon>Hexapoda</taxon>
        <taxon>Insecta</taxon>
        <taxon>Pterygota</taxon>
        <taxon>Neoptera</taxon>
        <taxon>Endopterygota</taxon>
        <taxon>Lepidoptera</taxon>
        <taxon>Glossata</taxon>
        <taxon>Ditrysia</taxon>
        <taxon>Tineoidea</taxon>
        <taxon>Psychidae</taxon>
        <taxon>Oiketicinae</taxon>
        <taxon>Eumeta</taxon>
    </lineage>
</organism>
<evidence type="ECO:0000313" key="2">
    <source>
        <dbReference type="EMBL" id="GBP48728.1"/>
    </source>
</evidence>
<gene>
    <name evidence="2" type="ORF">EVAR_88189_1</name>
</gene>
<sequence>MKNNEEEDNFINDACDKLENSDVSIERMRDMCKQEDFQTSWEQSCYHSVSEYSIILENDILSINAVIEDVADSDSSNARAQTAGDNSECEIKPSPTKGLHLEDENEQSTGNKRIRRDSADIEISEIRPSKKTKCADSYITATTTIDSGHALSMTASDSCSRLSSCSESSFKSVKSNVSSFKVKKRRLKSETNLFRDVLQRSKKSISKSLHLHQRSASSEYNFTQFYVGVY</sequence>
<keyword evidence="3" id="KW-1185">Reference proteome</keyword>
<dbReference type="OrthoDB" id="7468851at2759"/>
<evidence type="ECO:0000256" key="1">
    <source>
        <dbReference type="SAM" id="MobiDB-lite"/>
    </source>
</evidence>